<evidence type="ECO:0000313" key="1">
    <source>
        <dbReference type="EMBL" id="KAK1765336.1"/>
    </source>
</evidence>
<dbReference type="RefSeq" id="XP_060281549.1">
    <property type="nucleotide sequence ID" value="XM_060425565.1"/>
</dbReference>
<keyword evidence="2" id="KW-1185">Reference proteome</keyword>
<dbReference type="AlphaFoldDB" id="A0AAJ0C0B8"/>
<keyword evidence="1" id="KW-0418">Kinase</keyword>
<keyword evidence="1" id="KW-0808">Transferase</keyword>
<accession>A0AAJ0C0B8</accession>
<sequence length="233" mass="26679">MEFVVISKTLPCAQDLCARIAAIHRGSVSPEEGCFGFPTPSYLGGFSLPTQWERSWATLFARMLQRLCEFESELHGPWLKDEDSFRTLLSQTVPHLLSPLQRGDRPIKPCLVHGNLSADHIGVNMATGEPVVFSPSPLYAHNEYELGMWRRKIGMFTRSYFEEYQKHIPPSDPVEQWDDRIRLYSIHFNLACVLTTPRVPDVQRQILEDIHYLNEKFPPKDIDGLPSAGQSRR</sequence>
<proteinExistence type="predicted"/>
<protein>
    <submittedName>
        <fullName evidence="1">Fructosamine kinase-domain-containing protein</fullName>
    </submittedName>
</protein>
<gene>
    <name evidence="1" type="ORF">QBC33DRAFT_496113</name>
</gene>
<dbReference type="EMBL" id="MU839016">
    <property type="protein sequence ID" value="KAK1765336.1"/>
    <property type="molecule type" value="Genomic_DNA"/>
</dbReference>
<comment type="caution">
    <text evidence="1">The sequence shown here is derived from an EMBL/GenBank/DDBJ whole genome shotgun (WGS) entry which is preliminary data.</text>
</comment>
<organism evidence="1 2">
    <name type="scientific">Phialemonium atrogriseum</name>
    <dbReference type="NCBI Taxonomy" id="1093897"/>
    <lineage>
        <taxon>Eukaryota</taxon>
        <taxon>Fungi</taxon>
        <taxon>Dikarya</taxon>
        <taxon>Ascomycota</taxon>
        <taxon>Pezizomycotina</taxon>
        <taxon>Sordariomycetes</taxon>
        <taxon>Sordariomycetidae</taxon>
        <taxon>Cephalothecales</taxon>
        <taxon>Cephalothecaceae</taxon>
        <taxon>Phialemonium</taxon>
    </lineage>
</organism>
<dbReference type="InterPro" id="IPR016477">
    <property type="entry name" value="Fructo-/Ketosamine-3-kinase"/>
</dbReference>
<dbReference type="Proteomes" id="UP001244011">
    <property type="component" value="Unassembled WGS sequence"/>
</dbReference>
<dbReference type="PANTHER" id="PTHR12149">
    <property type="entry name" value="FRUCTOSAMINE 3 KINASE-RELATED PROTEIN"/>
    <property type="match status" value="1"/>
</dbReference>
<name>A0AAJ0C0B8_9PEZI</name>
<dbReference type="Pfam" id="PF03881">
    <property type="entry name" value="Fructosamin_kin"/>
    <property type="match status" value="1"/>
</dbReference>
<reference evidence="1" key="1">
    <citation type="submission" date="2023-06" db="EMBL/GenBank/DDBJ databases">
        <title>Genome-scale phylogeny and comparative genomics of the fungal order Sordariales.</title>
        <authorList>
            <consortium name="Lawrence Berkeley National Laboratory"/>
            <person name="Hensen N."/>
            <person name="Bonometti L."/>
            <person name="Westerberg I."/>
            <person name="Brannstrom I.O."/>
            <person name="Guillou S."/>
            <person name="Cros-Aarteil S."/>
            <person name="Calhoun S."/>
            <person name="Haridas S."/>
            <person name="Kuo A."/>
            <person name="Mondo S."/>
            <person name="Pangilinan J."/>
            <person name="Riley R."/>
            <person name="Labutti K."/>
            <person name="Andreopoulos B."/>
            <person name="Lipzen A."/>
            <person name="Chen C."/>
            <person name="Yanf M."/>
            <person name="Daum C."/>
            <person name="Ng V."/>
            <person name="Clum A."/>
            <person name="Steindorff A."/>
            <person name="Ohm R."/>
            <person name="Martin F."/>
            <person name="Silar P."/>
            <person name="Natvig D."/>
            <person name="Lalanne C."/>
            <person name="Gautier V."/>
            <person name="Ament-Velasquez S.L."/>
            <person name="Kruys A."/>
            <person name="Hutchinson M.I."/>
            <person name="Powell A.J."/>
            <person name="Barry K."/>
            <person name="Miller A.N."/>
            <person name="Grigoriev I.V."/>
            <person name="Debuchy R."/>
            <person name="Gladieux P."/>
            <person name="Thoren M.H."/>
            <person name="Johannesson H."/>
        </authorList>
    </citation>
    <scope>NUCLEOTIDE SEQUENCE</scope>
    <source>
        <strain evidence="1">8032-3</strain>
    </source>
</reference>
<dbReference type="GeneID" id="85308752"/>
<dbReference type="PANTHER" id="PTHR12149:SF8">
    <property type="entry name" value="PROTEIN-RIBULOSAMINE 3-KINASE"/>
    <property type="match status" value="1"/>
</dbReference>
<evidence type="ECO:0000313" key="2">
    <source>
        <dbReference type="Proteomes" id="UP001244011"/>
    </source>
</evidence>
<dbReference type="Gene3D" id="3.90.1200.10">
    <property type="match status" value="1"/>
</dbReference>
<dbReference type="GO" id="GO:0016301">
    <property type="term" value="F:kinase activity"/>
    <property type="evidence" value="ECO:0007669"/>
    <property type="project" value="UniProtKB-KW"/>
</dbReference>